<dbReference type="RefSeq" id="WP_248206086.1">
    <property type="nucleotide sequence ID" value="NZ_JALNMH010000003.1"/>
</dbReference>
<keyword evidence="1" id="KW-0723">Serine/threonine-protein kinase</keyword>
<dbReference type="InterPro" id="IPR003594">
    <property type="entry name" value="HATPase_dom"/>
</dbReference>
<evidence type="ECO:0000313" key="3">
    <source>
        <dbReference type="EMBL" id="MCK7593076.1"/>
    </source>
</evidence>
<evidence type="ECO:0000256" key="1">
    <source>
        <dbReference type="ARBA" id="ARBA00022527"/>
    </source>
</evidence>
<name>A0ABT0GEV0_9GAMM</name>
<organism evidence="3 4">
    <name type="scientific">Pseudomarimonas salicorniae</name>
    <dbReference type="NCBI Taxonomy" id="2933270"/>
    <lineage>
        <taxon>Bacteria</taxon>
        <taxon>Pseudomonadati</taxon>
        <taxon>Pseudomonadota</taxon>
        <taxon>Gammaproteobacteria</taxon>
        <taxon>Lysobacterales</taxon>
        <taxon>Lysobacteraceae</taxon>
        <taxon>Pseudomarimonas</taxon>
    </lineage>
</organism>
<accession>A0ABT0GEV0</accession>
<dbReference type="Pfam" id="PF13581">
    <property type="entry name" value="HATPase_c_2"/>
    <property type="match status" value="1"/>
</dbReference>
<keyword evidence="1" id="KW-0808">Transferase</keyword>
<dbReference type="GO" id="GO:0005524">
    <property type="term" value="F:ATP binding"/>
    <property type="evidence" value="ECO:0007669"/>
    <property type="project" value="UniProtKB-KW"/>
</dbReference>
<dbReference type="PANTHER" id="PTHR35526">
    <property type="entry name" value="ANTI-SIGMA-F FACTOR RSBW-RELATED"/>
    <property type="match status" value="1"/>
</dbReference>
<keyword evidence="3" id="KW-0067">ATP-binding</keyword>
<dbReference type="Gene3D" id="3.30.565.10">
    <property type="entry name" value="Histidine kinase-like ATPase, C-terminal domain"/>
    <property type="match status" value="1"/>
</dbReference>
<dbReference type="EMBL" id="JALNMH010000003">
    <property type="protein sequence ID" value="MCK7593076.1"/>
    <property type="molecule type" value="Genomic_DNA"/>
</dbReference>
<keyword evidence="3" id="KW-0547">Nucleotide-binding</keyword>
<dbReference type="InterPro" id="IPR036890">
    <property type="entry name" value="HATPase_C_sf"/>
</dbReference>
<dbReference type="Proteomes" id="UP001431449">
    <property type="component" value="Unassembled WGS sequence"/>
</dbReference>
<dbReference type="PANTHER" id="PTHR35526:SF6">
    <property type="entry name" value="SLR1861 PROTEIN"/>
    <property type="match status" value="1"/>
</dbReference>
<dbReference type="CDD" id="cd16936">
    <property type="entry name" value="HATPase_RsbW-like"/>
    <property type="match status" value="1"/>
</dbReference>
<sequence length="143" mass="15904">MSWDATYSIASRRADVAAFADVFESFCMDRGVPSAVMRAFQVAFDEWLTNIVDYAHADRGDAEIRIGLELTPDALVAEVSDSGEPFNPLTEPGEPSLDLGIEDRPIGGLGVHLIRTLMDEISYRRDAGRNHLRMVKHRQPVTE</sequence>
<gene>
    <name evidence="3" type="ORF">M0G41_05250</name>
</gene>
<proteinExistence type="predicted"/>
<evidence type="ECO:0000259" key="2">
    <source>
        <dbReference type="Pfam" id="PF13581"/>
    </source>
</evidence>
<evidence type="ECO:0000313" key="4">
    <source>
        <dbReference type="Proteomes" id="UP001431449"/>
    </source>
</evidence>
<comment type="caution">
    <text evidence="3">The sequence shown here is derived from an EMBL/GenBank/DDBJ whole genome shotgun (WGS) entry which is preliminary data.</text>
</comment>
<keyword evidence="4" id="KW-1185">Reference proteome</keyword>
<dbReference type="SUPFAM" id="SSF55874">
    <property type="entry name" value="ATPase domain of HSP90 chaperone/DNA topoisomerase II/histidine kinase"/>
    <property type="match status" value="1"/>
</dbReference>
<protein>
    <submittedName>
        <fullName evidence="3">ATP-binding protein</fullName>
    </submittedName>
</protein>
<reference evidence="3" key="1">
    <citation type="submission" date="2022-04" db="EMBL/GenBank/DDBJ databases">
        <title>Lysobacter sp. CAU 1642 isolated from sea sand.</title>
        <authorList>
            <person name="Kim W."/>
        </authorList>
    </citation>
    <scope>NUCLEOTIDE SEQUENCE</scope>
    <source>
        <strain evidence="3">CAU 1642</strain>
    </source>
</reference>
<keyword evidence="1" id="KW-0418">Kinase</keyword>
<feature type="domain" description="Histidine kinase/HSP90-like ATPase" evidence="2">
    <location>
        <begin position="10"/>
        <end position="136"/>
    </location>
</feature>
<dbReference type="InterPro" id="IPR050267">
    <property type="entry name" value="Anti-sigma-factor_SerPK"/>
</dbReference>